<organism evidence="1 2">
    <name type="scientific">Bacillus thuringiensis serovar toumanoffi</name>
    <dbReference type="NCBI Taxonomy" id="180862"/>
    <lineage>
        <taxon>Bacteria</taxon>
        <taxon>Bacillati</taxon>
        <taxon>Bacillota</taxon>
        <taxon>Bacilli</taxon>
        <taxon>Bacillales</taxon>
        <taxon>Bacillaceae</taxon>
        <taxon>Bacillus</taxon>
        <taxon>Bacillus cereus group</taxon>
    </lineage>
</organism>
<dbReference type="AlphaFoldDB" id="A0ABD5HR44"/>
<evidence type="ECO:0000313" key="2">
    <source>
        <dbReference type="Proteomes" id="UP001272716"/>
    </source>
</evidence>
<proteinExistence type="predicted"/>
<protein>
    <submittedName>
        <fullName evidence="1">Uncharacterized protein</fullName>
    </submittedName>
</protein>
<name>A0ABD5HR44_BACTU</name>
<gene>
    <name evidence="1" type="ORF">BTTOUR_00935</name>
</gene>
<reference evidence="1 2" key="1">
    <citation type="submission" date="2023-10" db="EMBL/GenBank/DDBJ databases">
        <title>Draft Genome Sequence of Bacillus thuringiensis serovar. toumanoffi 4059: Identification of a Novel Cry Protein Candidate.</title>
        <authorList>
            <person name="Murdoch R.W."/>
            <person name="Gemler B."/>
            <person name="Heater B.S."/>
        </authorList>
    </citation>
    <scope>NUCLEOTIDE SEQUENCE [LARGE SCALE GENOMIC DNA]</scope>
    <source>
        <strain evidence="1 2">4059</strain>
    </source>
</reference>
<accession>A0ABD5HR44</accession>
<dbReference type="Proteomes" id="UP001272716">
    <property type="component" value="Unassembled WGS sequence"/>
</dbReference>
<comment type="caution">
    <text evidence="1">The sequence shown here is derived from an EMBL/GenBank/DDBJ whole genome shotgun (WGS) entry which is preliminary data.</text>
</comment>
<sequence length="33" mass="3964">MQDLIKQYNTTLRQLREAQKDAKEEDIKILTDD</sequence>
<evidence type="ECO:0000313" key="1">
    <source>
        <dbReference type="EMBL" id="MDW9207383.1"/>
    </source>
</evidence>
<dbReference type="EMBL" id="JAWQCK010000001">
    <property type="protein sequence ID" value="MDW9207383.1"/>
    <property type="molecule type" value="Genomic_DNA"/>
</dbReference>